<dbReference type="AlphaFoldDB" id="A0A9P7E3G0"/>
<dbReference type="OrthoDB" id="654211at2759"/>
<keyword evidence="5" id="KW-0862">Zinc</keyword>
<accession>A0A9P7E3G0</accession>
<evidence type="ECO:0000256" key="1">
    <source>
        <dbReference type="ARBA" id="ARBA00004123"/>
    </source>
</evidence>
<dbReference type="EMBL" id="JABBWE010000001">
    <property type="protein sequence ID" value="KAG1809835.1"/>
    <property type="molecule type" value="Genomic_DNA"/>
</dbReference>
<feature type="domain" description="C2H2-type" evidence="10">
    <location>
        <begin position="208"/>
        <end position="235"/>
    </location>
</feature>
<dbReference type="GO" id="GO:0008270">
    <property type="term" value="F:zinc ion binding"/>
    <property type="evidence" value="ECO:0007669"/>
    <property type="project" value="UniProtKB-KW"/>
</dbReference>
<dbReference type="GO" id="GO:0005634">
    <property type="term" value="C:nucleus"/>
    <property type="evidence" value="ECO:0007669"/>
    <property type="project" value="UniProtKB-SubCell"/>
</dbReference>
<keyword evidence="3" id="KW-0677">Repeat</keyword>
<feature type="domain" description="C2H2-type" evidence="10">
    <location>
        <begin position="236"/>
        <end position="269"/>
    </location>
</feature>
<keyword evidence="4 8" id="KW-0863">Zinc-finger</keyword>
<dbReference type="PANTHER" id="PTHR16515:SF49">
    <property type="entry name" value="GASTRULA ZINC FINGER PROTEIN XLCGF49.1-LIKE-RELATED"/>
    <property type="match status" value="1"/>
</dbReference>
<reference evidence="11" key="1">
    <citation type="journal article" date="2020" name="New Phytol.">
        <title>Comparative genomics reveals dynamic genome evolution in host specialist ectomycorrhizal fungi.</title>
        <authorList>
            <person name="Lofgren L.A."/>
            <person name="Nguyen N.H."/>
            <person name="Vilgalys R."/>
            <person name="Ruytinx J."/>
            <person name="Liao H.L."/>
            <person name="Branco S."/>
            <person name="Kuo A."/>
            <person name="LaButti K."/>
            <person name="Lipzen A."/>
            <person name="Andreopoulos W."/>
            <person name="Pangilinan J."/>
            <person name="Riley R."/>
            <person name="Hundley H."/>
            <person name="Na H."/>
            <person name="Barry K."/>
            <person name="Grigoriev I.V."/>
            <person name="Stajich J.E."/>
            <person name="Kennedy P.G."/>
        </authorList>
    </citation>
    <scope>NUCLEOTIDE SEQUENCE</scope>
    <source>
        <strain evidence="11">S12</strain>
    </source>
</reference>
<dbReference type="FunFam" id="3.30.160.60:FF:000340">
    <property type="entry name" value="zinc finger protein 473 isoform X1"/>
    <property type="match status" value="1"/>
</dbReference>
<evidence type="ECO:0000313" key="12">
    <source>
        <dbReference type="Proteomes" id="UP000719766"/>
    </source>
</evidence>
<evidence type="ECO:0000256" key="2">
    <source>
        <dbReference type="ARBA" id="ARBA00022723"/>
    </source>
</evidence>
<keyword evidence="2" id="KW-0479">Metal-binding</keyword>
<evidence type="ECO:0000256" key="6">
    <source>
        <dbReference type="ARBA" id="ARBA00023242"/>
    </source>
</evidence>
<evidence type="ECO:0000256" key="5">
    <source>
        <dbReference type="ARBA" id="ARBA00022833"/>
    </source>
</evidence>
<feature type="region of interest" description="Disordered" evidence="9">
    <location>
        <begin position="267"/>
        <end position="339"/>
    </location>
</feature>
<dbReference type="GeneID" id="64594906"/>
<gene>
    <name evidence="11" type="ORF">HD556DRAFT_1316135</name>
</gene>
<feature type="compositionally biased region" description="Low complexity" evidence="9">
    <location>
        <begin position="291"/>
        <end position="302"/>
    </location>
</feature>
<evidence type="ECO:0000256" key="3">
    <source>
        <dbReference type="ARBA" id="ARBA00022737"/>
    </source>
</evidence>
<proteinExistence type="predicted"/>
<evidence type="ECO:0000256" key="8">
    <source>
        <dbReference type="PROSITE-ProRule" id="PRU00042"/>
    </source>
</evidence>
<dbReference type="SUPFAM" id="SSF57667">
    <property type="entry name" value="beta-beta-alpha zinc fingers"/>
    <property type="match status" value="1"/>
</dbReference>
<dbReference type="PROSITE" id="PS00028">
    <property type="entry name" value="ZINC_FINGER_C2H2_1"/>
    <property type="match status" value="1"/>
</dbReference>
<dbReference type="PROSITE" id="PS50157">
    <property type="entry name" value="ZINC_FINGER_C2H2_2"/>
    <property type="match status" value="2"/>
</dbReference>
<dbReference type="Pfam" id="PF00096">
    <property type="entry name" value="zf-C2H2"/>
    <property type="match status" value="2"/>
</dbReference>
<dbReference type="InterPro" id="IPR036236">
    <property type="entry name" value="Znf_C2H2_sf"/>
</dbReference>
<dbReference type="RefSeq" id="XP_041167500.1">
    <property type="nucleotide sequence ID" value="XM_041301142.1"/>
</dbReference>
<comment type="caution">
    <text evidence="11">The sequence shown here is derived from an EMBL/GenBank/DDBJ whole genome shotgun (WGS) entry which is preliminary data.</text>
</comment>
<evidence type="ECO:0000313" key="11">
    <source>
        <dbReference type="EMBL" id="KAG1809835.1"/>
    </source>
</evidence>
<evidence type="ECO:0000256" key="7">
    <source>
        <dbReference type="ARBA" id="ARBA00039490"/>
    </source>
</evidence>
<comment type="subcellular location">
    <subcellularLocation>
        <location evidence="1">Nucleus</location>
    </subcellularLocation>
</comment>
<dbReference type="GO" id="GO:0010468">
    <property type="term" value="P:regulation of gene expression"/>
    <property type="evidence" value="ECO:0007669"/>
    <property type="project" value="TreeGrafter"/>
</dbReference>
<feature type="compositionally biased region" description="Basic and acidic residues" evidence="9">
    <location>
        <begin position="303"/>
        <end position="315"/>
    </location>
</feature>
<dbReference type="Gene3D" id="3.30.160.60">
    <property type="entry name" value="Classic Zinc Finger"/>
    <property type="match status" value="2"/>
</dbReference>
<evidence type="ECO:0000256" key="4">
    <source>
        <dbReference type="ARBA" id="ARBA00022771"/>
    </source>
</evidence>
<feature type="compositionally biased region" description="Low complexity" evidence="9">
    <location>
        <begin position="163"/>
        <end position="192"/>
    </location>
</feature>
<keyword evidence="6" id="KW-0539">Nucleus</keyword>
<dbReference type="SMART" id="SM00355">
    <property type="entry name" value="ZnF_C2H2"/>
    <property type="match status" value="2"/>
</dbReference>
<dbReference type="InterPro" id="IPR013087">
    <property type="entry name" value="Znf_C2H2_type"/>
</dbReference>
<name>A0A9P7E3G0_9AGAM</name>
<feature type="compositionally biased region" description="Polar residues" evidence="9">
    <location>
        <begin position="267"/>
        <end position="284"/>
    </location>
</feature>
<dbReference type="InterPro" id="IPR050331">
    <property type="entry name" value="Zinc_finger"/>
</dbReference>
<sequence length="432" mass="46418">MLHSPSPLLRQPNFRQHHIQSAQLGPSLSQSNTSDWVSGFLERSSIYDAYDIQSGRCSLQDSGPSTTSALRAMVTGPPISLDIPPSLANFRTIAGGHTSCEWSDALPLFYQQQLHYPYPACDKSPSSSHFSSSSHSYCIDLPTSSNMVLPSHSTSPPLPPALALPGPSTTPAEITQSIRTACASSSRSASSRNTKSEGSGPRPREKKHACWMCEKSFDRPSTLRKHLLVHTGEKAFVCDTCGRRFGVASNLNRHVKRCILKPVNTANRTSQMTSSDSAGTSQEVASVLPPSAAASSAAASSDSDPRPNKRTRDEPATSPSEQPKASAKRRRRAPSPSQWIPTSLLPFNLFPVESTKATTVPLPPVTAVKDEVSNEWVEERNSWDETVGLTPYHPCGWKGTLPGPAVGFGGKDVGNVGLVNGGTYVMGRLVMV</sequence>
<keyword evidence="12" id="KW-1185">Reference proteome</keyword>
<dbReference type="FunFam" id="3.30.160.60:FF:000100">
    <property type="entry name" value="Zinc finger 45-like"/>
    <property type="match status" value="1"/>
</dbReference>
<organism evidence="11 12">
    <name type="scientific">Suillus plorans</name>
    <dbReference type="NCBI Taxonomy" id="116603"/>
    <lineage>
        <taxon>Eukaryota</taxon>
        <taxon>Fungi</taxon>
        <taxon>Dikarya</taxon>
        <taxon>Basidiomycota</taxon>
        <taxon>Agaricomycotina</taxon>
        <taxon>Agaricomycetes</taxon>
        <taxon>Agaricomycetidae</taxon>
        <taxon>Boletales</taxon>
        <taxon>Suillineae</taxon>
        <taxon>Suillaceae</taxon>
        <taxon>Suillus</taxon>
    </lineage>
</organism>
<dbReference type="Proteomes" id="UP000719766">
    <property type="component" value="Unassembled WGS sequence"/>
</dbReference>
<feature type="region of interest" description="Disordered" evidence="9">
    <location>
        <begin position="149"/>
        <end position="207"/>
    </location>
</feature>
<evidence type="ECO:0000259" key="10">
    <source>
        <dbReference type="PROSITE" id="PS50157"/>
    </source>
</evidence>
<protein>
    <recommendedName>
        <fullName evidence="7">pH-response transcription factor pacC/RIM101</fullName>
    </recommendedName>
</protein>
<dbReference type="PANTHER" id="PTHR16515">
    <property type="entry name" value="PR DOMAIN ZINC FINGER PROTEIN"/>
    <property type="match status" value="1"/>
</dbReference>
<evidence type="ECO:0000256" key="9">
    <source>
        <dbReference type="SAM" id="MobiDB-lite"/>
    </source>
</evidence>